<organism evidence="13 14">
    <name type="scientific">Parathalassolituus penaei</name>
    <dbReference type="NCBI Taxonomy" id="2997323"/>
    <lineage>
        <taxon>Bacteria</taxon>
        <taxon>Pseudomonadati</taxon>
        <taxon>Pseudomonadota</taxon>
        <taxon>Gammaproteobacteria</taxon>
        <taxon>Oceanospirillales</taxon>
        <taxon>Oceanospirillaceae</taxon>
        <taxon>Parathalassolituus</taxon>
    </lineage>
</organism>
<feature type="transmembrane region" description="Helical" evidence="10">
    <location>
        <begin position="27"/>
        <end position="47"/>
    </location>
</feature>
<evidence type="ECO:0000256" key="2">
    <source>
        <dbReference type="ARBA" id="ARBA00010212"/>
    </source>
</evidence>
<comment type="subcellular location">
    <subcellularLocation>
        <location evidence="1">Cell membrane</location>
        <topology evidence="1">Multi-pass membrane protein</topology>
    </subcellularLocation>
</comment>
<dbReference type="Pfam" id="PF01545">
    <property type="entry name" value="Cation_efflux"/>
    <property type="match status" value="1"/>
</dbReference>
<dbReference type="GO" id="GO:0015341">
    <property type="term" value="F:zinc efflux antiporter activity"/>
    <property type="evidence" value="ECO:0007669"/>
    <property type="project" value="TreeGrafter"/>
</dbReference>
<dbReference type="InterPro" id="IPR036837">
    <property type="entry name" value="Cation_efflux_CTD_sf"/>
</dbReference>
<dbReference type="InterPro" id="IPR002524">
    <property type="entry name" value="Cation_efflux"/>
</dbReference>
<feature type="transmembrane region" description="Helical" evidence="10">
    <location>
        <begin position="141"/>
        <end position="162"/>
    </location>
</feature>
<keyword evidence="3" id="KW-0813">Transport</keyword>
<dbReference type="EMBL" id="JAPNOA010000059">
    <property type="protein sequence ID" value="MCY0967131.1"/>
    <property type="molecule type" value="Genomic_DNA"/>
</dbReference>
<evidence type="ECO:0000256" key="6">
    <source>
        <dbReference type="ARBA" id="ARBA00022692"/>
    </source>
</evidence>
<keyword evidence="7" id="KW-0406">Ion transport</keyword>
<dbReference type="SUPFAM" id="SSF161111">
    <property type="entry name" value="Cation efflux protein transmembrane domain-like"/>
    <property type="match status" value="1"/>
</dbReference>
<dbReference type="AlphaFoldDB" id="A0A9X3ITQ1"/>
<keyword evidence="8 10" id="KW-1133">Transmembrane helix</keyword>
<dbReference type="GO" id="GO:0006882">
    <property type="term" value="P:intracellular zinc ion homeostasis"/>
    <property type="evidence" value="ECO:0007669"/>
    <property type="project" value="TreeGrafter"/>
</dbReference>
<reference evidence="13" key="1">
    <citation type="submission" date="2022-11" db="EMBL/GenBank/DDBJ databases">
        <title>Parathalassolutuus dongxingensis gen. nov., sp. nov., a novel member of family Oceanospirillaceae isolated from a coastal shrimp pond in Guangxi, China.</title>
        <authorList>
            <person name="Chen H."/>
        </authorList>
    </citation>
    <scope>NUCLEOTIDE SEQUENCE</scope>
    <source>
        <strain evidence="13">G-43</strain>
    </source>
</reference>
<dbReference type="InterPro" id="IPR058533">
    <property type="entry name" value="Cation_efflux_TM"/>
</dbReference>
<evidence type="ECO:0000313" key="14">
    <source>
        <dbReference type="Proteomes" id="UP001150830"/>
    </source>
</evidence>
<dbReference type="Pfam" id="PF16916">
    <property type="entry name" value="ZT_dimer"/>
    <property type="match status" value="1"/>
</dbReference>
<feature type="transmembrane region" description="Helical" evidence="10">
    <location>
        <begin position="168"/>
        <end position="192"/>
    </location>
</feature>
<comment type="similarity">
    <text evidence="2">Belongs to the cation diffusion facilitator (CDF) transporter (TC 2.A.4) family. FieF subfamily.</text>
</comment>
<name>A0A9X3ITQ1_9GAMM</name>
<keyword evidence="7" id="KW-0864">Zinc transport</keyword>
<dbReference type="InterPro" id="IPR027470">
    <property type="entry name" value="Cation_efflux_CTD"/>
</dbReference>
<evidence type="ECO:0000256" key="9">
    <source>
        <dbReference type="ARBA" id="ARBA00023136"/>
    </source>
</evidence>
<evidence type="ECO:0000313" key="13">
    <source>
        <dbReference type="EMBL" id="MCY0967131.1"/>
    </source>
</evidence>
<keyword evidence="14" id="KW-1185">Reference proteome</keyword>
<evidence type="ECO:0000256" key="4">
    <source>
        <dbReference type="ARBA" id="ARBA00022475"/>
    </source>
</evidence>
<evidence type="ECO:0000259" key="11">
    <source>
        <dbReference type="Pfam" id="PF01545"/>
    </source>
</evidence>
<dbReference type="Gene3D" id="3.30.70.1350">
    <property type="entry name" value="Cation efflux protein, cytoplasmic domain"/>
    <property type="match status" value="1"/>
</dbReference>
<keyword evidence="5" id="KW-0408">Iron</keyword>
<dbReference type="InterPro" id="IPR027469">
    <property type="entry name" value="Cation_efflux_TMD_sf"/>
</dbReference>
<dbReference type="FunFam" id="3.30.70.1350:FF:000002">
    <property type="entry name" value="Ferrous-iron efflux pump FieF"/>
    <property type="match status" value="1"/>
</dbReference>
<sequence>MASIAVAVTLLIAKMLAWLVSDSTSVLSSLLDSLMDIAASVVNFFAVRYALMPADNDHPFGHSKAEGLAALIQSAFILGSAAALLIHVTDRLLNPQPVQALAESIGVMVFSGLMTVGLVMYQRYVYRKTGSLAIRADSAHYYGDILTSIAVVVALAASWAGYYWMDPVVALLIAFVLLHSVYEIVTSALSVLMDQSLSDEDEEALRQIMMAVPGVQGYHGLKTRQAGTMQFIQVDIEMEGNLPLRQAHAIGQQVEKAFLERFPQAEVLIHHDPV</sequence>
<keyword evidence="9 10" id="KW-0472">Membrane</keyword>
<evidence type="ECO:0000259" key="12">
    <source>
        <dbReference type="Pfam" id="PF16916"/>
    </source>
</evidence>
<feature type="transmembrane region" description="Helical" evidence="10">
    <location>
        <begin position="100"/>
        <end position="121"/>
    </location>
</feature>
<dbReference type="InterPro" id="IPR050291">
    <property type="entry name" value="CDF_Transporter"/>
</dbReference>
<feature type="domain" description="Cation efflux protein cytoplasmic" evidence="12">
    <location>
        <begin position="197"/>
        <end position="273"/>
    </location>
</feature>
<feature type="transmembrane region" description="Helical" evidence="10">
    <location>
        <begin position="68"/>
        <end position="88"/>
    </location>
</feature>
<dbReference type="SUPFAM" id="SSF160240">
    <property type="entry name" value="Cation efflux protein cytoplasmic domain-like"/>
    <property type="match status" value="1"/>
</dbReference>
<keyword evidence="4" id="KW-1003">Cell membrane</keyword>
<protein>
    <submittedName>
        <fullName evidence="13">Cation diffusion facilitator family transporter</fullName>
    </submittedName>
</protein>
<dbReference type="PANTHER" id="PTHR43840:SF41">
    <property type="entry name" value="CATION-EFFLUX PUMP FIEF"/>
    <property type="match status" value="1"/>
</dbReference>
<evidence type="ECO:0000256" key="7">
    <source>
        <dbReference type="ARBA" id="ARBA00022906"/>
    </source>
</evidence>
<comment type="caution">
    <text evidence="13">The sequence shown here is derived from an EMBL/GenBank/DDBJ whole genome shotgun (WGS) entry which is preliminary data.</text>
</comment>
<dbReference type="GO" id="GO:0015093">
    <property type="term" value="F:ferrous iron transmembrane transporter activity"/>
    <property type="evidence" value="ECO:0007669"/>
    <property type="project" value="TreeGrafter"/>
</dbReference>
<dbReference type="NCBIfam" id="TIGR01297">
    <property type="entry name" value="CDF"/>
    <property type="match status" value="1"/>
</dbReference>
<evidence type="ECO:0000256" key="3">
    <source>
        <dbReference type="ARBA" id="ARBA00022448"/>
    </source>
</evidence>
<dbReference type="GO" id="GO:0005886">
    <property type="term" value="C:plasma membrane"/>
    <property type="evidence" value="ECO:0007669"/>
    <property type="project" value="UniProtKB-SubCell"/>
</dbReference>
<keyword evidence="7" id="KW-0862">Zinc</keyword>
<evidence type="ECO:0000256" key="5">
    <source>
        <dbReference type="ARBA" id="ARBA00022496"/>
    </source>
</evidence>
<dbReference type="GO" id="GO:0015086">
    <property type="term" value="F:cadmium ion transmembrane transporter activity"/>
    <property type="evidence" value="ECO:0007669"/>
    <property type="project" value="TreeGrafter"/>
</dbReference>
<dbReference type="Gene3D" id="1.20.1510.10">
    <property type="entry name" value="Cation efflux protein transmembrane domain"/>
    <property type="match status" value="1"/>
</dbReference>
<dbReference type="PANTHER" id="PTHR43840">
    <property type="entry name" value="MITOCHONDRIAL METAL TRANSPORTER 1-RELATED"/>
    <property type="match status" value="1"/>
</dbReference>
<keyword evidence="5" id="KW-0410">Iron transport</keyword>
<feature type="domain" description="Cation efflux protein transmembrane" evidence="11">
    <location>
        <begin position="2"/>
        <end position="193"/>
    </location>
</feature>
<keyword evidence="6 10" id="KW-0812">Transmembrane</keyword>
<accession>A0A9X3ITQ1</accession>
<evidence type="ECO:0000256" key="10">
    <source>
        <dbReference type="SAM" id="Phobius"/>
    </source>
</evidence>
<gene>
    <name evidence="13" type="ORF">OUO13_18280</name>
</gene>
<proteinExistence type="inferred from homology"/>
<evidence type="ECO:0000256" key="8">
    <source>
        <dbReference type="ARBA" id="ARBA00022989"/>
    </source>
</evidence>
<dbReference type="Proteomes" id="UP001150830">
    <property type="component" value="Unassembled WGS sequence"/>
</dbReference>
<evidence type="ECO:0000256" key="1">
    <source>
        <dbReference type="ARBA" id="ARBA00004651"/>
    </source>
</evidence>